<evidence type="ECO:0000256" key="2">
    <source>
        <dbReference type="SAM" id="SignalP"/>
    </source>
</evidence>
<feature type="transmembrane region" description="Helical" evidence="1">
    <location>
        <begin position="155"/>
        <end position="176"/>
    </location>
</feature>
<reference evidence="3" key="1">
    <citation type="journal article" date="2023" name="Access Microbiol">
        <title>De-novo genome assembly for Akanthomyces muscarius, a biocontrol agent of insect agricultural pests.</title>
        <authorList>
            <person name="Erdos Z."/>
            <person name="Studholme D.J."/>
            <person name="Raymond B."/>
            <person name="Sharma M."/>
        </authorList>
    </citation>
    <scope>NUCLEOTIDE SEQUENCE</scope>
    <source>
        <strain evidence="3">Ve6</strain>
    </source>
</reference>
<feature type="transmembrane region" description="Helical" evidence="1">
    <location>
        <begin position="114"/>
        <end position="135"/>
    </location>
</feature>
<keyword evidence="2" id="KW-0732">Signal</keyword>
<feature type="chain" id="PRO_5040775888" evidence="2">
    <location>
        <begin position="27"/>
        <end position="229"/>
    </location>
</feature>
<feature type="transmembrane region" description="Helical" evidence="1">
    <location>
        <begin position="183"/>
        <end position="200"/>
    </location>
</feature>
<accession>A0A9W8QN00</accession>
<dbReference type="EMBL" id="JAJHUN010000002">
    <property type="protein sequence ID" value="KAJ4161643.1"/>
    <property type="molecule type" value="Genomic_DNA"/>
</dbReference>
<evidence type="ECO:0000256" key="1">
    <source>
        <dbReference type="SAM" id="Phobius"/>
    </source>
</evidence>
<proteinExistence type="predicted"/>
<sequence length="229" mass="24365">MTKLAVAQGLLLTWLSMATCFGYTVSTVPGESRCSFLNITITSANSTTTSDTWSCLFLDGSVVSSSRRSIDNDVGTLKAYAISACCAFAIGLLLISIGWLALCWPGCLDKRSSHLKAVILLGLVAVLWAAVAPAASEAGLRSGPFEAEQQLHLNTRYGTCFALALVIIGLHAPLILVDVAQGAFSLMLSIAFVGAVWLQVNRQLLAILPSTLSEYKDQRARSPNISPSR</sequence>
<dbReference type="KEGG" id="amus:LMH87_007670"/>
<protein>
    <submittedName>
        <fullName evidence="3">Uncharacterized protein</fullName>
    </submittedName>
</protein>
<gene>
    <name evidence="3" type="ORF">LMH87_007670</name>
</gene>
<feature type="transmembrane region" description="Helical" evidence="1">
    <location>
        <begin position="79"/>
        <end position="102"/>
    </location>
</feature>
<dbReference type="RefSeq" id="XP_056058027.1">
    <property type="nucleotide sequence ID" value="XM_056199592.1"/>
</dbReference>
<dbReference type="Proteomes" id="UP001144673">
    <property type="component" value="Unassembled WGS sequence"/>
</dbReference>
<dbReference type="AlphaFoldDB" id="A0A9W8QN00"/>
<keyword evidence="1" id="KW-1133">Transmembrane helix</keyword>
<comment type="caution">
    <text evidence="3">The sequence shown here is derived from an EMBL/GenBank/DDBJ whole genome shotgun (WGS) entry which is preliminary data.</text>
</comment>
<feature type="signal peptide" evidence="2">
    <location>
        <begin position="1"/>
        <end position="26"/>
    </location>
</feature>
<organism evidence="3 4">
    <name type="scientific">Akanthomyces muscarius</name>
    <name type="common">Entomopathogenic fungus</name>
    <name type="synonym">Lecanicillium muscarium</name>
    <dbReference type="NCBI Taxonomy" id="2231603"/>
    <lineage>
        <taxon>Eukaryota</taxon>
        <taxon>Fungi</taxon>
        <taxon>Dikarya</taxon>
        <taxon>Ascomycota</taxon>
        <taxon>Pezizomycotina</taxon>
        <taxon>Sordariomycetes</taxon>
        <taxon>Hypocreomycetidae</taxon>
        <taxon>Hypocreales</taxon>
        <taxon>Cordycipitaceae</taxon>
        <taxon>Akanthomyces</taxon>
    </lineage>
</organism>
<keyword evidence="1" id="KW-0472">Membrane</keyword>
<evidence type="ECO:0000313" key="3">
    <source>
        <dbReference type="EMBL" id="KAJ4161643.1"/>
    </source>
</evidence>
<name>A0A9W8QN00_AKAMU</name>
<evidence type="ECO:0000313" key="4">
    <source>
        <dbReference type="Proteomes" id="UP001144673"/>
    </source>
</evidence>
<dbReference type="GeneID" id="80894829"/>
<keyword evidence="1" id="KW-0812">Transmembrane</keyword>
<keyword evidence="4" id="KW-1185">Reference proteome</keyword>